<comment type="subcellular location">
    <subcellularLocation>
        <location evidence="1">Membrane</location>
        <topology evidence="1">Multi-pass membrane protein</topology>
    </subcellularLocation>
</comment>
<dbReference type="InterPro" id="IPR008952">
    <property type="entry name" value="Tetraspanin_EC2_sf"/>
</dbReference>
<evidence type="ECO:0000256" key="4">
    <source>
        <dbReference type="ARBA" id="ARBA00023136"/>
    </source>
</evidence>
<evidence type="ECO:0000313" key="5">
    <source>
        <dbReference type="EMBL" id="PIO58888.1"/>
    </source>
</evidence>
<dbReference type="EMBL" id="KZ359506">
    <property type="protein sequence ID" value="PIO58888.1"/>
    <property type="molecule type" value="Genomic_DNA"/>
</dbReference>
<dbReference type="GO" id="GO:0016020">
    <property type="term" value="C:membrane"/>
    <property type="evidence" value="ECO:0007669"/>
    <property type="project" value="UniProtKB-SubCell"/>
</dbReference>
<keyword evidence="6" id="KW-1185">Reference proteome</keyword>
<reference evidence="5 6" key="1">
    <citation type="submission" date="2015-09" db="EMBL/GenBank/DDBJ databases">
        <title>Draft genome of the parasitic nematode Teladorsagia circumcincta isolate WARC Sus (inbred).</title>
        <authorList>
            <person name="Mitreva M."/>
        </authorList>
    </citation>
    <scope>NUCLEOTIDE SEQUENCE [LARGE SCALE GENOMIC DNA]</scope>
    <source>
        <strain evidence="5 6">S</strain>
    </source>
</reference>
<dbReference type="InterPro" id="IPR018499">
    <property type="entry name" value="Tetraspanin/Peripherin"/>
</dbReference>
<evidence type="ECO:0000256" key="1">
    <source>
        <dbReference type="ARBA" id="ARBA00004141"/>
    </source>
</evidence>
<evidence type="ECO:0000256" key="3">
    <source>
        <dbReference type="ARBA" id="ARBA00022989"/>
    </source>
</evidence>
<dbReference type="SUPFAM" id="SSF48652">
    <property type="entry name" value="Tetraspanin"/>
    <property type="match status" value="1"/>
</dbReference>
<evidence type="ECO:0000256" key="2">
    <source>
        <dbReference type="ARBA" id="ARBA00022692"/>
    </source>
</evidence>
<keyword evidence="2" id="KW-0812">Transmembrane</keyword>
<gene>
    <name evidence="5" type="ORF">TELCIR_19665</name>
</gene>
<protein>
    <submittedName>
        <fullName evidence="5">Uncharacterized protein</fullName>
    </submittedName>
</protein>
<name>A0A2G9TLY2_TELCI</name>
<dbReference type="Proteomes" id="UP000230423">
    <property type="component" value="Unassembled WGS sequence"/>
</dbReference>
<proteinExistence type="predicted"/>
<dbReference type="Gene3D" id="1.10.1450.10">
    <property type="entry name" value="Tetraspanin"/>
    <property type="match status" value="1"/>
</dbReference>
<evidence type="ECO:0000313" key="6">
    <source>
        <dbReference type="Proteomes" id="UP000230423"/>
    </source>
</evidence>
<organism evidence="5 6">
    <name type="scientific">Teladorsagia circumcincta</name>
    <name type="common">Brown stomach worm</name>
    <name type="synonym">Ostertagia circumcincta</name>
    <dbReference type="NCBI Taxonomy" id="45464"/>
    <lineage>
        <taxon>Eukaryota</taxon>
        <taxon>Metazoa</taxon>
        <taxon>Ecdysozoa</taxon>
        <taxon>Nematoda</taxon>
        <taxon>Chromadorea</taxon>
        <taxon>Rhabditida</taxon>
        <taxon>Rhabditina</taxon>
        <taxon>Rhabditomorpha</taxon>
        <taxon>Strongyloidea</taxon>
        <taxon>Trichostrongylidae</taxon>
        <taxon>Teladorsagia</taxon>
    </lineage>
</organism>
<accession>A0A2G9TLY2</accession>
<dbReference type="OrthoDB" id="10033535at2759"/>
<dbReference type="AlphaFoldDB" id="A0A2G9TLY2"/>
<dbReference type="Pfam" id="PF00335">
    <property type="entry name" value="Tetraspanin"/>
    <property type="match status" value="1"/>
</dbReference>
<sequence length="103" mass="10973">MIWHLNVLSDAYPAKDENMEGIVDLGETLSCCGVANSSDWSALGAIPDSCCIESVTGCAKDLAPLHPGGCMDKVEMNQLLPSDIHGNHKTILSYSNDPIAIDK</sequence>
<keyword evidence="4" id="KW-0472">Membrane</keyword>
<keyword evidence="3" id="KW-1133">Transmembrane helix</keyword>